<name>A0A367W0W6_9PROT</name>
<comment type="caution">
    <text evidence="1">The sequence shown here is derived from an EMBL/GenBank/DDBJ whole genome shotgun (WGS) entry which is preliminary data.</text>
</comment>
<dbReference type="AlphaFoldDB" id="A0A367W0W6"/>
<proteinExistence type="predicted"/>
<dbReference type="OrthoDB" id="9866644at2"/>
<reference evidence="1 2" key="1">
    <citation type="submission" date="2014-07" db="EMBL/GenBank/DDBJ databases">
        <title>Draft genome sequence of Thalassospira profundimaris 35.</title>
        <authorList>
            <person name="Lai Q."/>
            <person name="Shao Z."/>
        </authorList>
    </citation>
    <scope>NUCLEOTIDE SEQUENCE [LARGE SCALE GENOMIC DNA]</scope>
    <source>
        <strain evidence="1 2">35</strain>
    </source>
</reference>
<gene>
    <name evidence="1" type="ORF">TH19_18795</name>
</gene>
<accession>A0A367W0W6</accession>
<organism evidence="1 2">
    <name type="scientific">Thalassospira profundimaris</name>
    <dbReference type="NCBI Taxonomy" id="502049"/>
    <lineage>
        <taxon>Bacteria</taxon>
        <taxon>Pseudomonadati</taxon>
        <taxon>Pseudomonadota</taxon>
        <taxon>Alphaproteobacteria</taxon>
        <taxon>Rhodospirillales</taxon>
        <taxon>Thalassospiraceae</taxon>
        <taxon>Thalassospira</taxon>
    </lineage>
</organism>
<protein>
    <submittedName>
        <fullName evidence="1">Uncharacterized protein</fullName>
    </submittedName>
</protein>
<dbReference type="EMBL" id="JPWF01000014">
    <property type="protein sequence ID" value="RCK32945.1"/>
    <property type="molecule type" value="Genomic_DNA"/>
</dbReference>
<evidence type="ECO:0000313" key="1">
    <source>
        <dbReference type="EMBL" id="RCK32945.1"/>
    </source>
</evidence>
<sequence>MMTNQIAANTSLDLWAQSGGAFDTVMTDVTAAADAELQAGQPSLARVCAPALTAAAVTIGVTCGGWEPALKSAAYTHTIQCRGGW</sequence>
<evidence type="ECO:0000313" key="2">
    <source>
        <dbReference type="Proteomes" id="UP000253226"/>
    </source>
</evidence>
<dbReference type="Proteomes" id="UP000253226">
    <property type="component" value="Unassembled WGS sequence"/>
</dbReference>
<dbReference type="RefSeq" id="WP_114103784.1">
    <property type="nucleotide sequence ID" value="NZ_JPWF01000014.1"/>
</dbReference>